<sequence>MILFIPDIITKKAIDAKLREDVYPYWEKIMSCVQYGKTKIIMTCNNHVMDDIWFILRGFDIFNESCHIDMCNVKLTEEEKIKMLKAHCENNNIDISTEIDKENQNNVYNANLCDHKLVLSETVISDIARIELPLKHIALGFPLACSLFCKDRHYSALGKNFFLRPSKYLVDQIDGLRIQNNKEKTDQYELLKTLWFKHDKNYDKTEVAKYGKAINDLLGTYIEKTEDDKYMLKYETIYIAVGLSIAKKNQRV</sequence>
<evidence type="ECO:0000313" key="2">
    <source>
        <dbReference type="Proteomes" id="UP001217089"/>
    </source>
</evidence>
<proteinExistence type="predicted"/>
<reference evidence="1 2" key="1">
    <citation type="submission" date="2022-12" db="EMBL/GenBank/DDBJ databases">
        <title>Chromosome-level genome of Tegillarca granosa.</title>
        <authorList>
            <person name="Kim J."/>
        </authorList>
    </citation>
    <scope>NUCLEOTIDE SEQUENCE [LARGE SCALE GENOMIC DNA]</scope>
    <source>
        <strain evidence="1">Teg-2019</strain>
        <tissue evidence="1">Adductor muscle</tissue>
    </source>
</reference>
<accession>A0ABQ9EBP9</accession>
<evidence type="ECO:0000313" key="1">
    <source>
        <dbReference type="EMBL" id="KAJ8301831.1"/>
    </source>
</evidence>
<gene>
    <name evidence="1" type="ORF">KUTeg_020818</name>
</gene>
<comment type="caution">
    <text evidence="1">The sequence shown here is derived from an EMBL/GenBank/DDBJ whole genome shotgun (WGS) entry which is preliminary data.</text>
</comment>
<dbReference type="EMBL" id="JARBDR010000918">
    <property type="protein sequence ID" value="KAJ8301831.1"/>
    <property type="molecule type" value="Genomic_DNA"/>
</dbReference>
<keyword evidence="2" id="KW-1185">Reference proteome</keyword>
<protein>
    <submittedName>
        <fullName evidence="1">Uncharacterized protein</fullName>
    </submittedName>
</protein>
<dbReference type="Proteomes" id="UP001217089">
    <property type="component" value="Unassembled WGS sequence"/>
</dbReference>
<name>A0ABQ9EBP9_TEGGR</name>
<organism evidence="1 2">
    <name type="scientific">Tegillarca granosa</name>
    <name type="common">Malaysian cockle</name>
    <name type="synonym">Anadara granosa</name>
    <dbReference type="NCBI Taxonomy" id="220873"/>
    <lineage>
        <taxon>Eukaryota</taxon>
        <taxon>Metazoa</taxon>
        <taxon>Spiralia</taxon>
        <taxon>Lophotrochozoa</taxon>
        <taxon>Mollusca</taxon>
        <taxon>Bivalvia</taxon>
        <taxon>Autobranchia</taxon>
        <taxon>Pteriomorphia</taxon>
        <taxon>Arcoida</taxon>
        <taxon>Arcoidea</taxon>
        <taxon>Arcidae</taxon>
        <taxon>Tegillarca</taxon>
    </lineage>
</organism>